<dbReference type="PANTHER" id="PTHR34220:SF7">
    <property type="entry name" value="SENSOR HISTIDINE KINASE YPDA"/>
    <property type="match status" value="1"/>
</dbReference>
<gene>
    <name evidence="4" type="ORF">F2B50_01180</name>
    <name evidence="5" type="ORF">FPF71_01180</name>
</gene>
<feature type="transmembrane region" description="Helical" evidence="1">
    <location>
        <begin position="269"/>
        <end position="288"/>
    </location>
</feature>
<feature type="domain" description="Signal transduction histidine kinase internal region" evidence="3">
    <location>
        <begin position="461"/>
        <end position="540"/>
    </location>
</feature>
<dbReference type="EMBL" id="VMBF01000001">
    <property type="protein sequence ID" value="TSJ81731.1"/>
    <property type="molecule type" value="Genomic_DNA"/>
</dbReference>
<feature type="domain" description="Histidine kinase/HSP90-like ATPase" evidence="2">
    <location>
        <begin position="559"/>
        <end position="646"/>
    </location>
</feature>
<accession>A0A5M7BCT6</accession>
<keyword evidence="6" id="KW-1185">Reference proteome</keyword>
<proteinExistence type="predicted"/>
<name>A0A5M7BCT6_9FLAO</name>
<dbReference type="InterPro" id="IPR050640">
    <property type="entry name" value="Bact_2-comp_sensor_kinase"/>
</dbReference>
<dbReference type="InterPro" id="IPR036890">
    <property type="entry name" value="HATPase_C_sf"/>
</dbReference>
<feature type="transmembrane region" description="Helical" evidence="1">
    <location>
        <begin position="377"/>
        <end position="403"/>
    </location>
</feature>
<organism evidence="4 7">
    <name type="scientific">Algibacter amylolyticus</name>
    <dbReference type="NCBI Taxonomy" id="1608400"/>
    <lineage>
        <taxon>Bacteria</taxon>
        <taxon>Pseudomonadati</taxon>
        <taxon>Bacteroidota</taxon>
        <taxon>Flavobacteriia</taxon>
        <taxon>Flavobacteriales</taxon>
        <taxon>Flavobacteriaceae</taxon>
        <taxon>Algibacter</taxon>
    </lineage>
</organism>
<dbReference type="Gene3D" id="3.30.565.10">
    <property type="entry name" value="Histidine kinase-like ATPase, C-terminal domain"/>
    <property type="match status" value="1"/>
</dbReference>
<dbReference type="InterPro" id="IPR010559">
    <property type="entry name" value="Sig_transdc_His_kin_internal"/>
</dbReference>
<dbReference type="Proteomes" id="UP000315145">
    <property type="component" value="Unassembled WGS sequence"/>
</dbReference>
<dbReference type="Pfam" id="PF06580">
    <property type="entry name" value="His_kinase"/>
    <property type="match status" value="1"/>
</dbReference>
<dbReference type="Pfam" id="PF02518">
    <property type="entry name" value="HATPase_c"/>
    <property type="match status" value="1"/>
</dbReference>
<comment type="caution">
    <text evidence="4">The sequence shown here is derived from an EMBL/GenBank/DDBJ whole genome shotgun (WGS) entry which is preliminary data.</text>
</comment>
<evidence type="ECO:0000259" key="2">
    <source>
        <dbReference type="Pfam" id="PF02518"/>
    </source>
</evidence>
<evidence type="ECO:0000313" key="6">
    <source>
        <dbReference type="Proteomes" id="UP000315145"/>
    </source>
</evidence>
<keyword evidence="1" id="KW-1133">Transmembrane helix</keyword>
<feature type="transmembrane region" description="Helical" evidence="1">
    <location>
        <begin position="345"/>
        <end position="365"/>
    </location>
</feature>
<sequence>MQLTSLLCILQKKCFLIYTIKVFLWYKYLNLPQMKILSFLFVFLFLGMYCYAQDVEELPAQPWEELVEMHSIKKNPIRKWGDSINISIEGLYKASDSLTIARIIKKLDSLTETTTVSFSNTNKSNFKIKFLDKYVKDEYNQNRNINSKNWYNSNKVLYGSDLYIYTFKKTDLEVKNRLENQISRILVDGWFAYARAFEKRQSIFNPSLGSLLAGTLNSGDISIIKEVYKKGFEKRLLQAEQQFSYVLDKLENDKIKSRDRSLWWVKNPIAVIFLPTLVLVLFFIFLISKIKRAIQIKKELLRFAILSFVILLFASFVIVFCVSFFDFLTIPDDYTKVPIVRKDTIVSTIAALVPLFPLLFLFRFIELKIQKSSQNIFIKTVLVFLSTGILPFLCIVIGFLFALKRKGDLQGGLFFMSKVFLVLMSLASLRALISYFIFKERSLIIENETKLSHLRELKSKAELKSLQSQINPHFLYNALNSIASLAPINANKTQKMVHSLSDLFKYSINRKGKKMSTVKDEIEMVTSYLNIEKIRFGNRLQFDIEVDETLMNNEIPLFLIQPLVENAVKHGISQNEGEGTIRLKIEKVDNQLVISVKDNGPDFPEGLVSGHGLQTVYDLLRLSYGNNATLNWTNTPEKTITITIPETV</sequence>
<dbReference type="OrthoDB" id="9809670at2"/>
<dbReference type="InterPro" id="IPR003594">
    <property type="entry name" value="HATPase_dom"/>
</dbReference>
<dbReference type="SUPFAM" id="SSF55874">
    <property type="entry name" value="ATPase domain of HSP90 chaperone/DNA topoisomerase II/histidine kinase"/>
    <property type="match status" value="1"/>
</dbReference>
<evidence type="ECO:0000256" key="1">
    <source>
        <dbReference type="SAM" id="Phobius"/>
    </source>
</evidence>
<dbReference type="Proteomes" id="UP000322315">
    <property type="component" value="Unassembled WGS sequence"/>
</dbReference>
<reference evidence="4 7" key="1">
    <citation type="journal article" date="2015" name="Int. J. Syst. Evol. Microbiol.">
        <title>Algibacter amylolyticus sp. nov., isolated from intertidal sediment.</title>
        <authorList>
            <person name="Zhang D.C."/>
            <person name="Wu J."/>
            <person name="Neuner K."/>
            <person name="Yao J."/>
            <person name="Margesin R."/>
        </authorList>
    </citation>
    <scope>NUCLEOTIDE SEQUENCE [LARGE SCALE GENOMIC DNA]</scope>
    <source>
        <strain evidence="4 7">RU-4-M-4</strain>
    </source>
</reference>
<dbReference type="GO" id="GO:0000155">
    <property type="term" value="F:phosphorelay sensor kinase activity"/>
    <property type="evidence" value="ECO:0007669"/>
    <property type="project" value="InterPro"/>
</dbReference>
<dbReference type="EMBL" id="VWRS01000001">
    <property type="protein sequence ID" value="KAA5827486.1"/>
    <property type="molecule type" value="Genomic_DNA"/>
</dbReference>
<reference evidence="4" key="3">
    <citation type="submission" date="2019-09" db="EMBL/GenBank/DDBJ databases">
        <authorList>
            <person name="Zhang D.-C."/>
        </authorList>
    </citation>
    <scope>NUCLEOTIDE SEQUENCE</scope>
    <source>
        <strain evidence="4">RU-4-M-4</strain>
    </source>
</reference>
<protein>
    <submittedName>
        <fullName evidence="4">Uncharacterized protein</fullName>
    </submittedName>
</protein>
<reference evidence="5 6" key="2">
    <citation type="submission" date="2019-07" db="EMBL/GenBank/DDBJ databases">
        <title>Algibacter marinivivus sp. nov., isolated from the surface of a marine red alga.</title>
        <authorList>
            <person name="Zhong X."/>
            <person name="Xu W."/>
            <person name="Zhang Y."/>
            <person name="Zhang Q."/>
            <person name="Du Z."/>
        </authorList>
    </citation>
    <scope>NUCLEOTIDE SEQUENCE [LARGE SCALE GENOMIC DNA]</scope>
    <source>
        <strain evidence="5 6">RU-4-M-4</strain>
    </source>
</reference>
<dbReference type="AlphaFoldDB" id="A0A5M7BCT6"/>
<feature type="transmembrane region" description="Helical" evidence="1">
    <location>
        <begin position="415"/>
        <end position="438"/>
    </location>
</feature>
<feature type="transmembrane region" description="Helical" evidence="1">
    <location>
        <begin position="300"/>
        <end position="325"/>
    </location>
</feature>
<evidence type="ECO:0000259" key="3">
    <source>
        <dbReference type="Pfam" id="PF06580"/>
    </source>
</evidence>
<evidence type="ECO:0000313" key="7">
    <source>
        <dbReference type="Proteomes" id="UP000322315"/>
    </source>
</evidence>
<evidence type="ECO:0000313" key="5">
    <source>
        <dbReference type="EMBL" id="TSJ81731.1"/>
    </source>
</evidence>
<keyword evidence="1" id="KW-0472">Membrane</keyword>
<evidence type="ECO:0000313" key="4">
    <source>
        <dbReference type="EMBL" id="KAA5827486.1"/>
    </source>
</evidence>
<keyword evidence="1" id="KW-0812">Transmembrane</keyword>
<dbReference type="PANTHER" id="PTHR34220">
    <property type="entry name" value="SENSOR HISTIDINE KINASE YPDA"/>
    <property type="match status" value="1"/>
</dbReference>
<dbReference type="GO" id="GO:0016020">
    <property type="term" value="C:membrane"/>
    <property type="evidence" value="ECO:0007669"/>
    <property type="project" value="InterPro"/>
</dbReference>